<feature type="region of interest" description="Disordered" evidence="2">
    <location>
        <begin position="290"/>
        <end position="413"/>
    </location>
</feature>
<dbReference type="RefSeq" id="WP_311985697.1">
    <property type="nucleotide sequence ID" value="NZ_JARQBZ010000038.1"/>
</dbReference>
<name>A0AAW8U623_9ENTE</name>
<evidence type="ECO:0000313" key="5">
    <source>
        <dbReference type="Proteomes" id="UP001268577"/>
    </source>
</evidence>
<feature type="signal peptide" evidence="3">
    <location>
        <begin position="1"/>
        <end position="19"/>
    </location>
</feature>
<evidence type="ECO:0000256" key="1">
    <source>
        <dbReference type="SAM" id="Coils"/>
    </source>
</evidence>
<sequence>MKLKQMILSIAVTFLSVGAVTTTVDSSKYQQIEELQAKQEAKMKKAIASEFITPEETQTLNTDMENFRRAQKTESRKILLEMIDKEKSTIKKIEKNLVHNEAEIAKKELFELKNQYRTLEVQSKEAFVFKEDKNKVVEIKKEIDQLPKSIKKVQPIRAISNKVGELSASIRKVQTEAKSASDKLKELNNQSEELSEKNYLGSTDRDALEKDREKNSQLIKNSDSISAIETREKESKELIDRLSKKSDETEKDFKDNEENARNLSKFIETLLKEGELHSDEKTELNKIAKTLNDTLDLTEYKPGDLGKNYSAQKETYDKYEKNNLDRKAEKKKKEEEEKATKEKAKKEEEEKKRKEAASSNSEEWHKAPAGKRYLDKESQLTYKQVKNPSNFEEISEEEAAKYKPGHGNGSAKQ</sequence>
<feature type="compositionally biased region" description="Polar residues" evidence="2">
    <location>
        <begin position="379"/>
        <end position="392"/>
    </location>
</feature>
<feature type="coiled-coil region" evidence="1">
    <location>
        <begin position="76"/>
        <end position="122"/>
    </location>
</feature>
<dbReference type="Proteomes" id="UP001268577">
    <property type="component" value="Unassembled WGS sequence"/>
</dbReference>
<protein>
    <submittedName>
        <fullName evidence="4">Uncharacterized protein</fullName>
    </submittedName>
</protein>
<evidence type="ECO:0000256" key="2">
    <source>
        <dbReference type="SAM" id="MobiDB-lite"/>
    </source>
</evidence>
<feature type="chain" id="PRO_5043959199" evidence="3">
    <location>
        <begin position="20"/>
        <end position="413"/>
    </location>
</feature>
<organism evidence="4 5">
    <name type="scientific">Vagococcus carniphilus</name>
    <dbReference type="NCBI Taxonomy" id="218144"/>
    <lineage>
        <taxon>Bacteria</taxon>
        <taxon>Bacillati</taxon>
        <taxon>Bacillota</taxon>
        <taxon>Bacilli</taxon>
        <taxon>Lactobacillales</taxon>
        <taxon>Enterococcaceae</taxon>
        <taxon>Vagococcus</taxon>
    </lineage>
</organism>
<comment type="caution">
    <text evidence="4">The sequence shown here is derived from an EMBL/GenBank/DDBJ whole genome shotgun (WGS) entry which is preliminary data.</text>
</comment>
<proteinExistence type="predicted"/>
<gene>
    <name evidence="4" type="ORF">P7H70_13815</name>
</gene>
<feature type="compositionally biased region" description="Basic and acidic residues" evidence="2">
    <location>
        <begin position="240"/>
        <end position="260"/>
    </location>
</feature>
<evidence type="ECO:0000313" key="4">
    <source>
        <dbReference type="EMBL" id="MDT2835115.1"/>
    </source>
</evidence>
<feature type="compositionally biased region" description="Basic and acidic residues" evidence="2">
    <location>
        <begin position="177"/>
        <end position="186"/>
    </location>
</feature>
<feature type="region of interest" description="Disordered" evidence="2">
    <location>
        <begin position="240"/>
        <end position="262"/>
    </location>
</feature>
<feature type="compositionally biased region" description="Basic and acidic residues" evidence="2">
    <location>
        <begin position="314"/>
        <end position="378"/>
    </location>
</feature>
<feature type="region of interest" description="Disordered" evidence="2">
    <location>
        <begin position="177"/>
        <end position="221"/>
    </location>
</feature>
<keyword evidence="3" id="KW-0732">Signal</keyword>
<accession>A0AAW8U623</accession>
<keyword evidence="1" id="KW-0175">Coiled coil</keyword>
<feature type="compositionally biased region" description="Basic and acidic residues" evidence="2">
    <location>
        <begin position="203"/>
        <end position="215"/>
    </location>
</feature>
<dbReference type="AlphaFoldDB" id="A0AAW8U623"/>
<reference evidence="4" key="1">
    <citation type="submission" date="2023-03" db="EMBL/GenBank/DDBJ databases">
        <authorList>
            <person name="Shen W."/>
            <person name="Cai J."/>
        </authorList>
    </citation>
    <scope>NUCLEOTIDE SEQUENCE</scope>
    <source>
        <strain evidence="4">P96-3</strain>
    </source>
</reference>
<evidence type="ECO:0000256" key="3">
    <source>
        <dbReference type="SAM" id="SignalP"/>
    </source>
</evidence>
<dbReference type="EMBL" id="JARQBZ010000038">
    <property type="protein sequence ID" value="MDT2835115.1"/>
    <property type="molecule type" value="Genomic_DNA"/>
</dbReference>